<keyword evidence="1" id="KW-0175">Coiled coil</keyword>
<dbReference type="PANTHER" id="PTHR22115">
    <property type="entry name" value="C3ORF6 PROTEIN-RELATED"/>
    <property type="match status" value="1"/>
</dbReference>
<dbReference type="InterPro" id="IPR029311">
    <property type="entry name" value="CCDC50_N"/>
</dbReference>
<feature type="domain" description="Coiled-coil" evidence="3">
    <location>
        <begin position="5"/>
        <end position="127"/>
    </location>
</feature>
<organism evidence="4 5">
    <name type="scientific">Anguilla anguilla</name>
    <name type="common">European freshwater eel</name>
    <name type="synonym">Muraena anguilla</name>
    <dbReference type="NCBI Taxonomy" id="7936"/>
    <lineage>
        <taxon>Eukaryota</taxon>
        <taxon>Metazoa</taxon>
        <taxon>Chordata</taxon>
        <taxon>Craniata</taxon>
        <taxon>Vertebrata</taxon>
        <taxon>Euteleostomi</taxon>
        <taxon>Actinopterygii</taxon>
        <taxon>Neopterygii</taxon>
        <taxon>Teleostei</taxon>
        <taxon>Anguilliformes</taxon>
        <taxon>Anguillidae</taxon>
        <taxon>Anguilla</taxon>
    </lineage>
</organism>
<evidence type="ECO:0000256" key="1">
    <source>
        <dbReference type="ARBA" id="ARBA00023054"/>
    </source>
</evidence>
<dbReference type="GO" id="GO:0031625">
    <property type="term" value="F:ubiquitin protein ligase binding"/>
    <property type="evidence" value="ECO:0007669"/>
    <property type="project" value="TreeGrafter"/>
</dbReference>
<protein>
    <recommendedName>
        <fullName evidence="3">Coiled-coil domain-containing protein</fullName>
    </recommendedName>
</protein>
<sequence length="423" mass="47822">MADLSIDQDNLPGVKEVCRDFAVLEDHCLAYSLQEQEIESHLASNVHKSRLIQTDLRVAKRIQEEEDVQAKALTQRHQRAIEQSDVEIAHGIQDQLVRQAMQQRQQEEKDAEVARKLQKQMIKEEKKMSKKIKKLQGSTSVEPYAFSSPSGSPRGSRHCSPEPSRSGYPERTGRGERETSQTTPPQCQDREGEGGRWVGTGQRDVARGSSVAWLEEEKAELEDVRGSEGLVSGFEESSRGGRGTREPQDPWDLQELVSKSSSLLREDRCPSQPPGEPDWMAGSDYSVQNVTQGVKQMGLREQELHDMEVARRLQEEELKASLADSRAAQVAQDEEIARMLMEKEKKKACKSSKKWGRKNPDGEWRVGSEVVKPSSKEDYEHQRSQSLKPARPPPPMHNYENESGSLRAPTRPEPTYRGSLHKH</sequence>
<dbReference type="GO" id="GO:0005737">
    <property type="term" value="C:cytoplasm"/>
    <property type="evidence" value="ECO:0007669"/>
    <property type="project" value="TreeGrafter"/>
</dbReference>
<evidence type="ECO:0000313" key="5">
    <source>
        <dbReference type="Proteomes" id="UP001044222"/>
    </source>
</evidence>
<dbReference type="PANTHER" id="PTHR22115:SF1">
    <property type="entry name" value="COILED-COIL DOMAIN-CONTAINING PROTEIN 50"/>
    <property type="match status" value="1"/>
</dbReference>
<dbReference type="InterPro" id="IPR039303">
    <property type="entry name" value="CCDC50"/>
</dbReference>
<comment type="caution">
    <text evidence="4">The sequence shown here is derived from an EMBL/GenBank/DDBJ whole genome shotgun (WGS) entry which is preliminary data.</text>
</comment>
<keyword evidence="5" id="KW-1185">Reference proteome</keyword>
<reference evidence="4" key="1">
    <citation type="submission" date="2021-01" db="EMBL/GenBank/DDBJ databases">
        <title>A chromosome-scale assembly of European eel, Anguilla anguilla.</title>
        <authorList>
            <person name="Henkel C."/>
            <person name="Jong-Raadsen S.A."/>
            <person name="Dufour S."/>
            <person name="Weltzien F.-A."/>
            <person name="Palstra A.P."/>
            <person name="Pelster B."/>
            <person name="Spaink H.P."/>
            <person name="Van Den Thillart G.E."/>
            <person name="Jansen H."/>
            <person name="Zahm M."/>
            <person name="Klopp C."/>
            <person name="Cedric C."/>
            <person name="Louis A."/>
            <person name="Berthelot C."/>
            <person name="Parey E."/>
            <person name="Roest Crollius H."/>
            <person name="Montfort J."/>
            <person name="Robinson-Rechavi M."/>
            <person name="Bucao C."/>
            <person name="Bouchez O."/>
            <person name="Gislard M."/>
            <person name="Lluch J."/>
            <person name="Milhes M."/>
            <person name="Lampietro C."/>
            <person name="Lopez Roques C."/>
            <person name="Donnadieu C."/>
            <person name="Braasch I."/>
            <person name="Desvignes T."/>
            <person name="Postlethwait J."/>
            <person name="Bobe J."/>
            <person name="Guiguen Y."/>
            <person name="Dirks R."/>
        </authorList>
    </citation>
    <scope>NUCLEOTIDE SEQUENCE</scope>
    <source>
        <strain evidence="4">Tag_6206</strain>
        <tissue evidence="4">Liver</tissue>
    </source>
</reference>
<proteinExistence type="predicted"/>
<evidence type="ECO:0000259" key="3">
    <source>
        <dbReference type="Pfam" id="PF15295"/>
    </source>
</evidence>
<evidence type="ECO:0000313" key="4">
    <source>
        <dbReference type="EMBL" id="KAG5847502.1"/>
    </source>
</evidence>
<dbReference type="AlphaFoldDB" id="A0A9D3MEI3"/>
<feature type="region of interest" description="Disordered" evidence="2">
    <location>
        <begin position="343"/>
        <end position="423"/>
    </location>
</feature>
<evidence type="ECO:0000256" key="2">
    <source>
        <dbReference type="SAM" id="MobiDB-lite"/>
    </source>
</evidence>
<dbReference type="EMBL" id="JAFIRN010000006">
    <property type="protein sequence ID" value="KAG5847502.1"/>
    <property type="molecule type" value="Genomic_DNA"/>
</dbReference>
<dbReference type="Proteomes" id="UP001044222">
    <property type="component" value="Chromosome 6"/>
</dbReference>
<feature type="compositionally biased region" description="Basic and acidic residues" evidence="2">
    <location>
        <begin position="374"/>
        <end position="383"/>
    </location>
</feature>
<accession>A0A9D3MEI3</accession>
<name>A0A9D3MEI3_ANGAN</name>
<feature type="compositionally biased region" description="Basic and acidic residues" evidence="2">
    <location>
        <begin position="236"/>
        <end position="248"/>
    </location>
</feature>
<feature type="compositionally biased region" description="Basic residues" evidence="2">
    <location>
        <begin position="346"/>
        <end position="357"/>
    </location>
</feature>
<feature type="region of interest" description="Disordered" evidence="2">
    <location>
        <begin position="124"/>
        <end position="283"/>
    </location>
</feature>
<gene>
    <name evidence="4" type="ORF">ANANG_G00126730</name>
</gene>
<dbReference type="Pfam" id="PF15295">
    <property type="entry name" value="CCDC50_N"/>
    <property type="match status" value="1"/>
</dbReference>